<dbReference type="AlphaFoldDB" id="A0A8H2ZXV9"/>
<dbReference type="Proteomes" id="UP000663846">
    <property type="component" value="Unassembled WGS sequence"/>
</dbReference>
<evidence type="ECO:0000313" key="2">
    <source>
        <dbReference type="Proteomes" id="UP000663846"/>
    </source>
</evidence>
<accession>A0A8H2ZXV9</accession>
<evidence type="ECO:0008006" key="3">
    <source>
        <dbReference type="Google" id="ProtNLM"/>
    </source>
</evidence>
<dbReference type="SUPFAM" id="SSF57184">
    <property type="entry name" value="Growth factor receptor domain"/>
    <property type="match status" value="1"/>
</dbReference>
<gene>
    <name evidence="1" type="ORF">RDB_LOCUS10476</name>
</gene>
<dbReference type="InterPro" id="IPR009030">
    <property type="entry name" value="Growth_fac_rcpt_cys_sf"/>
</dbReference>
<reference evidence="1" key="1">
    <citation type="submission" date="2021-01" db="EMBL/GenBank/DDBJ databases">
        <authorList>
            <person name="Kaushik A."/>
        </authorList>
    </citation>
    <scope>NUCLEOTIDE SEQUENCE</scope>
    <source>
        <strain evidence="1">AG1-1C</strain>
    </source>
</reference>
<name>A0A8H2ZXV9_9AGAM</name>
<dbReference type="Gene3D" id="2.10.50.10">
    <property type="entry name" value="Tumor Necrosis Factor Receptor, subunit A, domain 2"/>
    <property type="match status" value="1"/>
</dbReference>
<sequence length="169" mass="18260">MGAWSRLILKYSGTRNSSRFHSNSLAFSLWRLVNMRLIYAIFFANLLSAARASQSIGKSRENIVARATCPPGQGRDNENSYYCVTCQPGTFGIGGNAECQSCPVGSVAPNSGMGSCTCIAGYYKPGVATALHIAHFVLLILTLRLVDFVLPVQTELIPARFVYDSVGVT</sequence>
<proteinExistence type="predicted"/>
<protein>
    <recommendedName>
        <fullName evidence="3">Tyrosine-protein kinase ephrin type A/B receptor-like domain-containing protein</fullName>
    </recommendedName>
</protein>
<dbReference type="EMBL" id="CAJMWS010000055">
    <property type="protein sequence ID" value="CAE6350599.1"/>
    <property type="molecule type" value="Genomic_DNA"/>
</dbReference>
<organism evidence="1 2">
    <name type="scientific">Rhizoctonia solani</name>
    <dbReference type="NCBI Taxonomy" id="456999"/>
    <lineage>
        <taxon>Eukaryota</taxon>
        <taxon>Fungi</taxon>
        <taxon>Dikarya</taxon>
        <taxon>Basidiomycota</taxon>
        <taxon>Agaricomycotina</taxon>
        <taxon>Agaricomycetes</taxon>
        <taxon>Cantharellales</taxon>
        <taxon>Ceratobasidiaceae</taxon>
        <taxon>Rhizoctonia</taxon>
    </lineage>
</organism>
<comment type="caution">
    <text evidence="1">The sequence shown here is derived from an EMBL/GenBank/DDBJ whole genome shotgun (WGS) entry which is preliminary data.</text>
</comment>
<evidence type="ECO:0000313" key="1">
    <source>
        <dbReference type="EMBL" id="CAE6350599.1"/>
    </source>
</evidence>